<dbReference type="RefSeq" id="WP_264320661.1">
    <property type="nucleotide sequence ID" value="NZ_JADEXN010000082.1"/>
</dbReference>
<keyword evidence="1" id="KW-0812">Transmembrane</keyword>
<proteinExistence type="predicted"/>
<evidence type="ECO:0000256" key="1">
    <source>
        <dbReference type="SAM" id="Phobius"/>
    </source>
</evidence>
<protein>
    <submittedName>
        <fullName evidence="2">Uncharacterized protein</fullName>
    </submittedName>
</protein>
<dbReference type="AlphaFoldDB" id="A0A928VU77"/>
<name>A0A928VU77_9CYAN</name>
<dbReference type="Proteomes" id="UP000621799">
    <property type="component" value="Unassembled WGS sequence"/>
</dbReference>
<accession>A0A928VU77</accession>
<evidence type="ECO:0000313" key="3">
    <source>
        <dbReference type="Proteomes" id="UP000621799"/>
    </source>
</evidence>
<keyword evidence="3" id="KW-1185">Reference proteome</keyword>
<evidence type="ECO:0000313" key="2">
    <source>
        <dbReference type="EMBL" id="MBE9040414.1"/>
    </source>
</evidence>
<comment type="caution">
    <text evidence="2">The sequence shown here is derived from an EMBL/GenBank/DDBJ whole genome shotgun (WGS) entry which is preliminary data.</text>
</comment>
<keyword evidence="1" id="KW-0472">Membrane</keyword>
<dbReference type="EMBL" id="JADEXN010000082">
    <property type="protein sequence ID" value="MBE9040414.1"/>
    <property type="molecule type" value="Genomic_DNA"/>
</dbReference>
<keyword evidence="1" id="KW-1133">Transmembrane helix</keyword>
<reference evidence="2" key="1">
    <citation type="submission" date="2020-10" db="EMBL/GenBank/DDBJ databases">
        <authorList>
            <person name="Castelo-Branco R."/>
            <person name="Eusebio N."/>
            <person name="Adriana R."/>
            <person name="Vieira A."/>
            <person name="Brugerolle De Fraissinette N."/>
            <person name="Rezende De Castro R."/>
            <person name="Schneider M.P."/>
            <person name="Vasconcelos V."/>
            <person name="Leao P.N."/>
        </authorList>
    </citation>
    <scope>NUCLEOTIDE SEQUENCE</scope>
    <source>
        <strain evidence="2">LEGE 11467</strain>
    </source>
</reference>
<feature type="transmembrane region" description="Helical" evidence="1">
    <location>
        <begin position="69"/>
        <end position="85"/>
    </location>
</feature>
<organism evidence="2 3">
    <name type="scientific">Zarconia navalis LEGE 11467</name>
    <dbReference type="NCBI Taxonomy" id="1828826"/>
    <lineage>
        <taxon>Bacteria</taxon>
        <taxon>Bacillati</taxon>
        <taxon>Cyanobacteriota</taxon>
        <taxon>Cyanophyceae</taxon>
        <taxon>Oscillatoriophycideae</taxon>
        <taxon>Oscillatoriales</taxon>
        <taxon>Oscillatoriales incertae sedis</taxon>
        <taxon>Zarconia</taxon>
        <taxon>Zarconia navalis</taxon>
    </lineage>
</organism>
<feature type="transmembrane region" description="Helical" evidence="1">
    <location>
        <begin position="30"/>
        <end position="48"/>
    </location>
</feature>
<sequence length="124" mass="13905">MPTGSEILYSNPESAVFDSFLPQFSVSPQMVQFFMTCFAVGVFGVPFGRFLDNLIAWIAPNNSHRLKRLSMWMAVGLIGVAFFLPDFWGRILVALAIGMSIGYVFSQQFRDDWHGRDGERSGGE</sequence>
<gene>
    <name evidence="2" type="ORF">IQ235_06380</name>
</gene>